<keyword evidence="2" id="KW-1277">Toxin-antitoxin system</keyword>
<sequence length="91" mass="10128">MKTDMISVRIDHGTKLEFTQVCEDIGLSPSQAIKLFTKAVINYGGIPFELRNKQPNKITLQAMQELDEGRGHKSAGTSALFNDFQVSLEND</sequence>
<dbReference type="GO" id="GO:0015643">
    <property type="term" value="F:toxic substance binding"/>
    <property type="evidence" value="ECO:0007669"/>
    <property type="project" value="InterPro"/>
</dbReference>
<dbReference type="PIRSF" id="PIRSF003108">
    <property type="entry name" value="DinJ"/>
    <property type="match status" value="1"/>
</dbReference>
<reference evidence="3" key="1">
    <citation type="submission" date="2018-06" db="EMBL/GenBank/DDBJ databases">
        <authorList>
            <person name="Zhirakovskaya E."/>
        </authorList>
    </citation>
    <scope>NUCLEOTIDE SEQUENCE</scope>
</reference>
<dbReference type="GO" id="GO:0000987">
    <property type="term" value="F:cis-regulatory region sequence-specific DNA binding"/>
    <property type="evidence" value="ECO:0007669"/>
    <property type="project" value="InterPro"/>
</dbReference>
<evidence type="ECO:0000313" key="3">
    <source>
        <dbReference type="EMBL" id="VAX07170.1"/>
    </source>
</evidence>
<comment type="similarity">
    <text evidence="1">Belongs to the RelB/DinJ antitoxin family.</text>
</comment>
<dbReference type="InterPro" id="IPR026262">
    <property type="entry name" value="DinJ"/>
</dbReference>
<dbReference type="Gene3D" id="1.10.1220.10">
    <property type="entry name" value="Met repressor-like"/>
    <property type="match status" value="1"/>
</dbReference>
<gene>
    <name evidence="3" type="ORF">MNBD_GAMMA26-1444</name>
</gene>
<dbReference type="PANTHER" id="PTHR38781">
    <property type="entry name" value="ANTITOXIN DINJ-RELATED"/>
    <property type="match status" value="1"/>
</dbReference>
<dbReference type="AlphaFoldDB" id="A0A3B1BA16"/>
<dbReference type="InterPro" id="IPR013321">
    <property type="entry name" value="Arc_rbn_hlx_hlx"/>
</dbReference>
<dbReference type="EMBL" id="UOFX01000021">
    <property type="protein sequence ID" value="VAX07170.1"/>
    <property type="molecule type" value="Genomic_DNA"/>
</dbReference>
<proteinExistence type="inferred from homology"/>
<dbReference type="InterPro" id="IPR007337">
    <property type="entry name" value="RelB/DinJ"/>
</dbReference>
<name>A0A3B1BA16_9ZZZZ</name>
<protein>
    <submittedName>
        <fullName evidence="3">DNA-damage-inducible protein J</fullName>
    </submittedName>
</protein>
<dbReference type="Pfam" id="PF04221">
    <property type="entry name" value="RelB"/>
    <property type="match status" value="1"/>
</dbReference>
<dbReference type="GO" id="GO:0044010">
    <property type="term" value="P:single-species biofilm formation"/>
    <property type="evidence" value="ECO:0007669"/>
    <property type="project" value="InterPro"/>
</dbReference>
<dbReference type="NCBIfam" id="TIGR02384">
    <property type="entry name" value="RelB_DinJ"/>
    <property type="match status" value="1"/>
</dbReference>
<dbReference type="GO" id="GO:0006355">
    <property type="term" value="P:regulation of DNA-templated transcription"/>
    <property type="evidence" value="ECO:0007669"/>
    <property type="project" value="InterPro"/>
</dbReference>
<dbReference type="GO" id="GO:0006351">
    <property type="term" value="P:DNA-templated transcription"/>
    <property type="evidence" value="ECO:0007669"/>
    <property type="project" value="TreeGrafter"/>
</dbReference>
<evidence type="ECO:0000256" key="1">
    <source>
        <dbReference type="ARBA" id="ARBA00010562"/>
    </source>
</evidence>
<accession>A0A3B1BA16</accession>
<organism evidence="3">
    <name type="scientific">hydrothermal vent metagenome</name>
    <dbReference type="NCBI Taxonomy" id="652676"/>
    <lineage>
        <taxon>unclassified sequences</taxon>
        <taxon>metagenomes</taxon>
        <taxon>ecological metagenomes</taxon>
    </lineage>
</organism>
<evidence type="ECO:0000256" key="2">
    <source>
        <dbReference type="ARBA" id="ARBA00022649"/>
    </source>
</evidence>
<dbReference type="PANTHER" id="PTHR38781:SF1">
    <property type="entry name" value="ANTITOXIN DINJ-RELATED"/>
    <property type="match status" value="1"/>
</dbReference>